<evidence type="ECO:0000313" key="2">
    <source>
        <dbReference type="Proteomes" id="UP001162992"/>
    </source>
</evidence>
<evidence type="ECO:0000313" key="1">
    <source>
        <dbReference type="EMBL" id="KAJ7539581.1"/>
    </source>
</evidence>
<name>A0ACC2CC33_DIPCM</name>
<gene>
    <name evidence="1" type="ORF">O6H91_11G100700</name>
</gene>
<proteinExistence type="predicted"/>
<comment type="caution">
    <text evidence="1">The sequence shown here is derived from an EMBL/GenBank/DDBJ whole genome shotgun (WGS) entry which is preliminary data.</text>
</comment>
<dbReference type="EMBL" id="CM055102">
    <property type="protein sequence ID" value="KAJ7539581.1"/>
    <property type="molecule type" value="Genomic_DNA"/>
</dbReference>
<dbReference type="Proteomes" id="UP001162992">
    <property type="component" value="Chromosome 11"/>
</dbReference>
<accession>A0ACC2CC33</accession>
<protein>
    <submittedName>
        <fullName evidence="1">Uncharacterized protein</fullName>
    </submittedName>
</protein>
<organism evidence="1 2">
    <name type="scientific">Diphasiastrum complanatum</name>
    <name type="common">Issler's clubmoss</name>
    <name type="synonym">Lycopodium complanatum</name>
    <dbReference type="NCBI Taxonomy" id="34168"/>
    <lineage>
        <taxon>Eukaryota</taxon>
        <taxon>Viridiplantae</taxon>
        <taxon>Streptophyta</taxon>
        <taxon>Embryophyta</taxon>
        <taxon>Tracheophyta</taxon>
        <taxon>Lycopodiopsida</taxon>
        <taxon>Lycopodiales</taxon>
        <taxon>Lycopodiaceae</taxon>
        <taxon>Lycopodioideae</taxon>
        <taxon>Diphasiastrum</taxon>
    </lineage>
</organism>
<keyword evidence="2" id="KW-1185">Reference proteome</keyword>
<sequence>MIDSSADSGMAHLRRQLMSISESANDPSARPFHVMAKNGKKSSMPLVRVILVLAFGAFVLLPSMVSMSLKSLSKDHWVSPNFDLQKNASTLATLSPTNHPAGVSRSKEDYLLGGLLLDDPQLTQNCRSRAQQHLYRKASRFLPSNILISRLRNYEALHRKCAVDAKHFVQIFKSPGADAEALRTASDCRFAVWIAWSGLGNRLMTLVATFLYALLTDRILLVDRGTDMSDLFCEPFPNSSWFLPVDFPQSWLEGLNRSNPYRFGHLIDKGKCSVHVNVSSIPVYSYVDLTHSFDLQDRRFFCEEEQKVLNQIPWLFLRTNIYFVPSLYFVPPLNKKLEKFFPQREALFHHLARYLFHPSNDVWGRIIRFYDAYLSNVDQIVGLQIRIFDPTKTPTENVTSQVFACVLGNKILPNTSNADANEQPWAAHIVRENKVISVLVTSLHRGHYDSVRKFYLHQPTEDGSLVRVNLPSHEGEQRTDKPDHDKQALAEIFLLSFSETLVTSPMSTFGYAAQGLAGIRPWLLTRPGEDSYPNFACMKAFSVEPCFHVPPLFDCDCQGGTDPGKIIPFVRHCEDVRWGLKLSGDDVSETNFSA</sequence>
<reference evidence="2" key="1">
    <citation type="journal article" date="2024" name="Proc. Natl. Acad. Sci. U.S.A.">
        <title>Extraordinary preservation of gene collinearity over three hundred million years revealed in homosporous lycophytes.</title>
        <authorList>
            <person name="Li C."/>
            <person name="Wickell D."/>
            <person name="Kuo L.Y."/>
            <person name="Chen X."/>
            <person name="Nie B."/>
            <person name="Liao X."/>
            <person name="Peng D."/>
            <person name="Ji J."/>
            <person name="Jenkins J."/>
            <person name="Williams M."/>
            <person name="Shu S."/>
            <person name="Plott C."/>
            <person name="Barry K."/>
            <person name="Rajasekar S."/>
            <person name="Grimwood J."/>
            <person name="Han X."/>
            <person name="Sun S."/>
            <person name="Hou Z."/>
            <person name="He W."/>
            <person name="Dai G."/>
            <person name="Sun C."/>
            <person name="Schmutz J."/>
            <person name="Leebens-Mack J.H."/>
            <person name="Li F.W."/>
            <person name="Wang L."/>
        </authorList>
    </citation>
    <scope>NUCLEOTIDE SEQUENCE [LARGE SCALE GENOMIC DNA]</scope>
    <source>
        <strain evidence="2">cv. PW_Plant_1</strain>
    </source>
</reference>